<name>I2FG34_9PSED</name>
<evidence type="ECO:0000313" key="3">
    <source>
        <dbReference type="EMBL" id="BAM13969.1"/>
    </source>
</evidence>
<dbReference type="AlphaFoldDB" id="I2FG34"/>
<organism evidence="3">
    <name type="scientific">Pseudomonas sp. K-62</name>
    <dbReference type="NCBI Taxonomy" id="76885"/>
    <lineage>
        <taxon>Bacteria</taxon>
        <taxon>Pseudomonadati</taxon>
        <taxon>Pseudomonadota</taxon>
        <taxon>Gammaproteobacteria</taxon>
        <taxon>Pseudomonadales</taxon>
        <taxon>Pseudomonadaceae</taxon>
        <taxon>Pseudomonas</taxon>
    </lineage>
</organism>
<dbReference type="InterPro" id="IPR002514">
    <property type="entry name" value="Transposase_8"/>
</dbReference>
<keyword evidence="3" id="KW-0614">Plasmid</keyword>
<dbReference type="PANTHER" id="PTHR37936:SF3">
    <property type="entry name" value="TRANSPOSASE INSC FOR INSERTION ELEMENT IS2A-RELATED"/>
    <property type="match status" value="1"/>
</dbReference>
<dbReference type="GO" id="GO:0006313">
    <property type="term" value="P:DNA transposition"/>
    <property type="evidence" value="ECO:0007669"/>
    <property type="project" value="InterPro"/>
</dbReference>
<evidence type="ECO:0000256" key="2">
    <source>
        <dbReference type="SAM" id="MobiDB-lite"/>
    </source>
</evidence>
<dbReference type="GO" id="GO:0043565">
    <property type="term" value="F:sequence-specific DNA binding"/>
    <property type="evidence" value="ECO:0007669"/>
    <property type="project" value="InterPro"/>
</dbReference>
<sequence length="137" mass="15267">MRVEVLAGVERRRRWSFEEKARIVEASYAANTSVSALARRYGIALGLLFTWRRQAREGRLGGAEQAPVFVPVVTKPEPDPDPCGPTLPASAAADEHPRRRRRAGVIEIDLGGGRRLKVDRDVDAEALRRVLSVLEER</sequence>
<feature type="region of interest" description="Disordered" evidence="2">
    <location>
        <begin position="75"/>
        <end position="99"/>
    </location>
</feature>
<dbReference type="GO" id="GO:0004803">
    <property type="term" value="F:transposase activity"/>
    <property type="evidence" value="ECO:0007669"/>
    <property type="project" value="InterPro"/>
</dbReference>
<dbReference type="SUPFAM" id="SSF48295">
    <property type="entry name" value="TrpR-like"/>
    <property type="match status" value="1"/>
</dbReference>
<dbReference type="Pfam" id="PF01527">
    <property type="entry name" value="HTH_Tnp_1"/>
    <property type="match status" value="1"/>
</dbReference>
<evidence type="ECO:0000256" key="1">
    <source>
        <dbReference type="ARBA" id="ARBA00009964"/>
    </source>
</evidence>
<dbReference type="InterPro" id="IPR036388">
    <property type="entry name" value="WH-like_DNA-bd_sf"/>
</dbReference>
<reference evidence="3" key="1">
    <citation type="submission" date="2012-04" db="EMBL/GenBank/DDBJ databases">
        <title>Nucleotide sequence of Pseudomonas sp. K-62 plasmid pMR68 containing mercury resistance genes.</title>
        <authorList>
            <person name="Kiyono M."/>
            <person name="Mochizuki Y."/>
            <person name="Koizawa K."/>
            <person name="Sone Y."/>
            <person name="Nakamura R."/>
            <person name="Pan-Hou H."/>
            <person name="Sakabe K."/>
        </authorList>
    </citation>
    <scope>NUCLEOTIDE SEQUENCE</scope>
    <source>
        <strain evidence="3">K-62</strain>
        <plasmid evidence="3">pMR68</plasmid>
    </source>
</reference>
<proteinExistence type="inferred from homology"/>
<protein>
    <submittedName>
        <fullName evidence="3">Transposase</fullName>
    </submittedName>
</protein>
<dbReference type="Gene3D" id="1.10.10.10">
    <property type="entry name" value="Winged helix-like DNA-binding domain superfamily/Winged helix DNA-binding domain"/>
    <property type="match status" value="1"/>
</dbReference>
<dbReference type="PANTHER" id="PTHR37936">
    <property type="entry name" value="TRANSPOSASE INSC FOR INSERTION ELEMENT IS2A-RELATED"/>
    <property type="match status" value="1"/>
</dbReference>
<comment type="similarity">
    <text evidence="1">Belongs to the transposase 8 family.</text>
</comment>
<dbReference type="RefSeq" id="WP_015061133.1">
    <property type="nucleotide sequence ID" value="NC_019309.1"/>
</dbReference>
<accession>I2FG34</accession>
<geneLocation type="plasmid" evidence="3">
    <name>pMR68</name>
</geneLocation>
<dbReference type="InterPro" id="IPR010921">
    <property type="entry name" value="Trp_repressor/repl_initiator"/>
</dbReference>
<dbReference type="NCBIfam" id="NF047595">
    <property type="entry name" value="IS66_ISRel24_TnpA"/>
    <property type="match status" value="1"/>
</dbReference>
<dbReference type="EMBL" id="AB714582">
    <property type="protein sequence ID" value="BAM13969.1"/>
    <property type="molecule type" value="Genomic_DNA"/>
</dbReference>